<dbReference type="FunFam" id="1.20.1510.10:FF:000006">
    <property type="entry name" value="Divalent cation efflux transporter"/>
    <property type="match status" value="1"/>
</dbReference>
<dbReference type="PANTHER" id="PTHR43840">
    <property type="entry name" value="MITOCHONDRIAL METAL TRANSPORTER 1-RELATED"/>
    <property type="match status" value="1"/>
</dbReference>
<comment type="subcellular location">
    <subcellularLocation>
        <location evidence="1">Membrane</location>
        <topology evidence="1">Multi-pass membrane protein</topology>
    </subcellularLocation>
</comment>
<evidence type="ECO:0000313" key="10">
    <source>
        <dbReference type="EMBL" id="CUO89746.1"/>
    </source>
</evidence>
<keyword evidence="4 7" id="KW-0812">Transmembrane</keyword>
<evidence type="ECO:0000256" key="6">
    <source>
        <dbReference type="ARBA" id="ARBA00023136"/>
    </source>
</evidence>
<name>A0A174IUG9_BACUN</name>
<evidence type="ECO:0000256" key="2">
    <source>
        <dbReference type="ARBA" id="ARBA00008114"/>
    </source>
</evidence>
<evidence type="ECO:0000256" key="5">
    <source>
        <dbReference type="ARBA" id="ARBA00022989"/>
    </source>
</evidence>
<dbReference type="Proteomes" id="UP000095419">
    <property type="component" value="Unassembled WGS sequence"/>
</dbReference>
<proteinExistence type="inferred from homology"/>
<feature type="transmembrane region" description="Helical" evidence="7">
    <location>
        <begin position="191"/>
        <end position="213"/>
    </location>
</feature>
<comment type="similarity">
    <text evidence="2">Belongs to the cation diffusion facilitator (CDF) transporter (TC 2.A.4) family.</text>
</comment>
<dbReference type="InterPro" id="IPR002524">
    <property type="entry name" value="Cation_efflux"/>
</dbReference>
<feature type="transmembrane region" description="Helical" evidence="7">
    <location>
        <begin position="260"/>
        <end position="278"/>
    </location>
</feature>
<dbReference type="AlphaFoldDB" id="A0A174IUG9"/>
<dbReference type="InterPro" id="IPR058533">
    <property type="entry name" value="Cation_efflux_TM"/>
</dbReference>
<dbReference type="NCBIfam" id="TIGR01297">
    <property type="entry name" value="CDF"/>
    <property type="match status" value="1"/>
</dbReference>
<keyword evidence="5 7" id="KW-1133">Transmembrane helix</keyword>
<keyword evidence="3" id="KW-0813">Transport</keyword>
<keyword evidence="6 7" id="KW-0472">Membrane</keyword>
<evidence type="ECO:0000259" key="9">
    <source>
        <dbReference type="Pfam" id="PF16916"/>
    </source>
</evidence>
<dbReference type="InterPro" id="IPR027469">
    <property type="entry name" value="Cation_efflux_TMD_sf"/>
</dbReference>
<feature type="transmembrane region" description="Helical" evidence="7">
    <location>
        <begin position="153"/>
        <end position="171"/>
    </location>
</feature>
<dbReference type="Pfam" id="PF16916">
    <property type="entry name" value="ZT_dimer"/>
    <property type="match status" value="1"/>
</dbReference>
<organism evidence="10 11">
    <name type="scientific">Bacteroides uniformis</name>
    <dbReference type="NCBI Taxonomy" id="820"/>
    <lineage>
        <taxon>Bacteria</taxon>
        <taxon>Pseudomonadati</taxon>
        <taxon>Bacteroidota</taxon>
        <taxon>Bacteroidia</taxon>
        <taxon>Bacteroidales</taxon>
        <taxon>Bacteroidaceae</taxon>
        <taxon>Bacteroides</taxon>
    </lineage>
</organism>
<dbReference type="SUPFAM" id="SSF160240">
    <property type="entry name" value="Cation efflux protein cytoplasmic domain-like"/>
    <property type="match status" value="1"/>
</dbReference>
<feature type="transmembrane region" description="Helical" evidence="7">
    <location>
        <begin position="81"/>
        <end position="102"/>
    </location>
</feature>
<dbReference type="InterPro" id="IPR050291">
    <property type="entry name" value="CDF_Transporter"/>
</dbReference>
<dbReference type="Pfam" id="PF01545">
    <property type="entry name" value="Cation_efflux"/>
    <property type="match status" value="1"/>
</dbReference>
<dbReference type="PANTHER" id="PTHR43840:SF15">
    <property type="entry name" value="MITOCHONDRIAL METAL TRANSPORTER 1-RELATED"/>
    <property type="match status" value="1"/>
</dbReference>
<accession>A0A174IUG9</accession>
<protein>
    <submittedName>
        <fullName evidence="10">Cation diffusion facilitator family transporter</fullName>
    </submittedName>
</protein>
<evidence type="ECO:0000256" key="3">
    <source>
        <dbReference type="ARBA" id="ARBA00022448"/>
    </source>
</evidence>
<dbReference type="GO" id="GO:0008324">
    <property type="term" value="F:monoatomic cation transmembrane transporter activity"/>
    <property type="evidence" value="ECO:0007669"/>
    <property type="project" value="InterPro"/>
</dbReference>
<sequence>MSICVICGDYLLQSKQINMFLRSLRLQNIIILLKIMKERQIVMDLCTIFAHKVKIGCTLDEKQMEMQTLNKKADATREKDIYRVTVVGSVVNFLLLVFKFFAGIVGHSAAMLADAVHSLSDFITDIIVIVFVRISAKPEDEGHDYGHGKYETLATAIIGIFLLFVGFGIFWNGASSIYRFLQGGSLQEPGILALVAALVSIVFKEVLYQYTVFKGRKLNSQAVVANAWHHRSDAFSSIGTAAGIGGAILLGDHWRVLDPVAAVIVSFFIMKVAVQLLIPCVDELLEKSLPVEVEDEILKTILSFPGISSPHHLRTRRIGSYCAIEVHVRMDGSISLEEAHETATAVENKLKRQFGKGTLVSIHVEPVKKSNEATE</sequence>
<gene>
    <name evidence="10" type="primary">fieF</name>
    <name evidence="10" type="ORF">ERS417307_02681</name>
</gene>
<evidence type="ECO:0000259" key="8">
    <source>
        <dbReference type="Pfam" id="PF01545"/>
    </source>
</evidence>
<evidence type="ECO:0000256" key="7">
    <source>
        <dbReference type="SAM" id="Phobius"/>
    </source>
</evidence>
<dbReference type="EMBL" id="CYZF01000007">
    <property type="protein sequence ID" value="CUO89746.1"/>
    <property type="molecule type" value="Genomic_DNA"/>
</dbReference>
<dbReference type="InterPro" id="IPR036837">
    <property type="entry name" value="Cation_efflux_CTD_sf"/>
</dbReference>
<reference evidence="10 11" key="1">
    <citation type="submission" date="2015-09" db="EMBL/GenBank/DDBJ databases">
        <authorList>
            <consortium name="Pathogen Informatics"/>
        </authorList>
    </citation>
    <scope>NUCLEOTIDE SEQUENCE [LARGE SCALE GENOMIC DNA]</scope>
    <source>
        <strain evidence="10 11">2789STDY5608791</strain>
    </source>
</reference>
<dbReference type="GO" id="GO:0016020">
    <property type="term" value="C:membrane"/>
    <property type="evidence" value="ECO:0007669"/>
    <property type="project" value="UniProtKB-SubCell"/>
</dbReference>
<feature type="transmembrane region" description="Helical" evidence="7">
    <location>
        <begin position="108"/>
        <end position="132"/>
    </location>
</feature>
<dbReference type="Gene3D" id="3.30.70.1350">
    <property type="entry name" value="Cation efflux protein, cytoplasmic domain"/>
    <property type="match status" value="1"/>
</dbReference>
<evidence type="ECO:0000313" key="11">
    <source>
        <dbReference type="Proteomes" id="UP000095419"/>
    </source>
</evidence>
<dbReference type="SUPFAM" id="SSF161111">
    <property type="entry name" value="Cation efflux protein transmembrane domain-like"/>
    <property type="match status" value="1"/>
</dbReference>
<evidence type="ECO:0000256" key="4">
    <source>
        <dbReference type="ARBA" id="ARBA00022692"/>
    </source>
</evidence>
<dbReference type="InterPro" id="IPR027470">
    <property type="entry name" value="Cation_efflux_CTD"/>
</dbReference>
<dbReference type="Gene3D" id="1.20.1510.10">
    <property type="entry name" value="Cation efflux protein transmembrane domain"/>
    <property type="match status" value="1"/>
</dbReference>
<evidence type="ECO:0000256" key="1">
    <source>
        <dbReference type="ARBA" id="ARBA00004141"/>
    </source>
</evidence>
<feature type="domain" description="Cation efflux protein cytoplasmic" evidence="9">
    <location>
        <begin position="290"/>
        <end position="366"/>
    </location>
</feature>
<feature type="transmembrane region" description="Helical" evidence="7">
    <location>
        <begin position="234"/>
        <end position="254"/>
    </location>
</feature>
<feature type="domain" description="Cation efflux protein transmembrane" evidence="8">
    <location>
        <begin position="86"/>
        <end position="285"/>
    </location>
</feature>